<dbReference type="PROSITE" id="PS00098">
    <property type="entry name" value="THIOLASE_1"/>
    <property type="match status" value="1"/>
</dbReference>
<dbReference type="InterPro" id="IPR020616">
    <property type="entry name" value="Thiolase_N"/>
</dbReference>
<comment type="caution">
    <text evidence="7">The sequence shown here is derived from an EMBL/GenBank/DDBJ whole genome shotgun (WGS) entry which is preliminary data.</text>
</comment>
<dbReference type="Proteomes" id="UP001368500">
    <property type="component" value="Unassembled WGS sequence"/>
</dbReference>
<dbReference type="PANTHER" id="PTHR18919">
    <property type="entry name" value="ACETYL-COA C-ACYLTRANSFERASE"/>
    <property type="match status" value="1"/>
</dbReference>
<keyword evidence="3 4" id="KW-0012">Acyltransferase</keyword>
<dbReference type="Gene3D" id="3.40.47.10">
    <property type="match status" value="2"/>
</dbReference>
<organism evidence="7 8">
    <name type="scientific">Pseudaquabacterium rugosum</name>
    <dbReference type="NCBI Taxonomy" id="2984194"/>
    <lineage>
        <taxon>Bacteria</taxon>
        <taxon>Pseudomonadati</taxon>
        <taxon>Pseudomonadota</taxon>
        <taxon>Betaproteobacteria</taxon>
        <taxon>Burkholderiales</taxon>
        <taxon>Sphaerotilaceae</taxon>
        <taxon>Pseudaquabacterium</taxon>
    </lineage>
</organism>
<evidence type="ECO:0000256" key="4">
    <source>
        <dbReference type="RuleBase" id="RU003557"/>
    </source>
</evidence>
<evidence type="ECO:0000256" key="1">
    <source>
        <dbReference type="ARBA" id="ARBA00010982"/>
    </source>
</evidence>
<dbReference type="PROSITE" id="PS00099">
    <property type="entry name" value="THIOLASE_3"/>
    <property type="match status" value="1"/>
</dbReference>
<evidence type="ECO:0000259" key="6">
    <source>
        <dbReference type="Pfam" id="PF02803"/>
    </source>
</evidence>
<dbReference type="Pfam" id="PF00108">
    <property type="entry name" value="Thiolase_N"/>
    <property type="match status" value="1"/>
</dbReference>
<dbReference type="InterPro" id="IPR020615">
    <property type="entry name" value="Thiolase_acyl_enz_int_AS"/>
</dbReference>
<dbReference type="CDD" id="cd00751">
    <property type="entry name" value="thiolase"/>
    <property type="match status" value="1"/>
</dbReference>
<dbReference type="InterPro" id="IPR002155">
    <property type="entry name" value="Thiolase"/>
</dbReference>
<dbReference type="EMBL" id="JBBUTF010000006">
    <property type="protein sequence ID" value="MEK8025904.1"/>
    <property type="molecule type" value="Genomic_DNA"/>
</dbReference>
<feature type="domain" description="Thiolase C-terminal" evidence="6">
    <location>
        <begin position="278"/>
        <end position="399"/>
    </location>
</feature>
<dbReference type="PIRSF" id="PIRSF000429">
    <property type="entry name" value="Ac-CoA_Ac_transf"/>
    <property type="match status" value="1"/>
</dbReference>
<dbReference type="Pfam" id="PF02803">
    <property type="entry name" value="Thiolase_C"/>
    <property type="match status" value="1"/>
</dbReference>
<keyword evidence="8" id="KW-1185">Reference proteome</keyword>
<dbReference type="InterPro" id="IPR016039">
    <property type="entry name" value="Thiolase-like"/>
</dbReference>
<evidence type="ECO:0000313" key="8">
    <source>
        <dbReference type="Proteomes" id="UP001368500"/>
    </source>
</evidence>
<dbReference type="SUPFAM" id="SSF53901">
    <property type="entry name" value="Thiolase-like"/>
    <property type="match status" value="2"/>
</dbReference>
<name>A0ABU9B9T1_9BURK</name>
<evidence type="ECO:0000256" key="2">
    <source>
        <dbReference type="ARBA" id="ARBA00022679"/>
    </source>
</evidence>
<dbReference type="EC" id="2.3.1.16" evidence="7"/>
<dbReference type="RefSeq" id="WP_341373689.1">
    <property type="nucleotide sequence ID" value="NZ_JBBUTF010000006.1"/>
</dbReference>
<sequence>MTPDPDPVVIVGSARTPLGGFQGCFAGIGAPELGAAAIQAALQRAGLAAEAVQEVFMGCVLPAGLGQAPVRQATLRAGLPPSVGATLVSKVCGSGMKAVMLAHDQLRAGHGEACIAGGMESMTQAPYLLPKARGGQRLGHGELIDHLFFDGLEDRYTPQTRGRLMGTFADDCARHFGFSREAQDRWAVTSTERAQAALHDGAFETEIAPVTVPGRGGSHLTVVADELPPKVRLDKVATLRPAFGPDGTVTAANASSIADGAAALVLMRERRAEALGLRPLARIVGHAQHAQEPCWFTTAPVGAVQRLLAATGWRTTDVDLWEINEAFAVVTLAAMRELALPPERVNVHGGACALGHPIGATGARLLVTLLGALQRHGLRRGVATLCIGGGEATAVAIERLG</sequence>
<accession>A0ABU9B9T1</accession>
<keyword evidence="2 4" id="KW-0808">Transferase</keyword>
<dbReference type="NCBIfam" id="TIGR01930">
    <property type="entry name" value="AcCoA-C-Actrans"/>
    <property type="match status" value="1"/>
</dbReference>
<evidence type="ECO:0000259" key="5">
    <source>
        <dbReference type="Pfam" id="PF00108"/>
    </source>
</evidence>
<dbReference type="PANTHER" id="PTHR18919:SF138">
    <property type="entry name" value="ACETYL-COA C-ACETYLTRANSFERASE"/>
    <property type="match status" value="1"/>
</dbReference>
<comment type="similarity">
    <text evidence="1 4">Belongs to the thiolase-like superfamily. Thiolase family.</text>
</comment>
<evidence type="ECO:0000313" key="7">
    <source>
        <dbReference type="EMBL" id="MEK8025904.1"/>
    </source>
</evidence>
<protein>
    <submittedName>
        <fullName evidence="7">Acetyl-CoA C-acyltransferase</fullName>
        <ecNumber evidence="7">2.3.1.16</ecNumber>
    </submittedName>
</protein>
<dbReference type="InterPro" id="IPR020610">
    <property type="entry name" value="Thiolase_AS"/>
</dbReference>
<proteinExistence type="inferred from homology"/>
<evidence type="ECO:0000256" key="3">
    <source>
        <dbReference type="ARBA" id="ARBA00023315"/>
    </source>
</evidence>
<dbReference type="InterPro" id="IPR020617">
    <property type="entry name" value="Thiolase_C"/>
</dbReference>
<feature type="domain" description="Thiolase N-terminal" evidence="5">
    <location>
        <begin position="8"/>
        <end position="269"/>
    </location>
</feature>
<reference evidence="7 8" key="1">
    <citation type="submission" date="2024-04" db="EMBL/GenBank/DDBJ databases">
        <title>Novel species of the genus Ideonella isolated from streams.</title>
        <authorList>
            <person name="Lu H."/>
        </authorList>
    </citation>
    <scope>NUCLEOTIDE SEQUENCE [LARGE SCALE GENOMIC DNA]</scope>
    <source>
        <strain evidence="7 8">BYS139W</strain>
    </source>
</reference>
<gene>
    <name evidence="7" type="ORF">AACH11_08015</name>
</gene>
<dbReference type="GO" id="GO:0003988">
    <property type="term" value="F:acetyl-CoA C-acyltransferase activity"/>
    <property type="evidence" value="ECO:0007669"/>
    <property type="project" value="UniProtKB-EC"/>
</dbReference>